<organism evidence="8 11">
    <name type="scientific">Avibacterium paragallinarum</name>
    <name type="common">Haemophilus gallinarum</name>
    <dbReference type="NCBI Taxonomy" id="728"/>
    <lineage>
        <taxon>Bacteria</taxon>
        <taxon>Pseudomonadati</taxon>
        <taxon>Pseudomonadota</taxon>
        <taxon>Gammaproteobacteria</taxon>
        <taxon>Pasteurellales</taxon>
        <taxon>Pasteurellaceae</taxon>
        <taxon>Avibacterium</taxon>
    </lineage>
</organism>
<gene>
    <name evidence="8" type="primary">rseB</name>
    <name evidence="8" type="ORF">EIG79_10965</name>
    <name evidence="9" type="ORF">NCTC10926_01599</name>
</gene>
<evidence type="ECO:0000313" key="10">
    <source>
        <dbReference type="Proteomes" id="UP000254620"/>
    </source>
</evidence>
<dbReference type="Proteomes" id="UP000254620">
    <property type="component" value="Unassembled WGS sequence"/>
</dbReference>
<dbReference type="OrthoDB" id="7067274at2"/>
<feature type="domain" description="MucB/RseB C-terminal" evidence="7">
    <location>
        <begin position="223"/>
        <end position="317"/>
    </location>
</feature>
<evidence type="ECO:0000259" key="7">
    <source>
        <dbReference type="Pfam" id="PF17188"/>
    </source>
</evidence>
<evidence type="ECO:0000313" key="9">
    <source>
        <dbReference type="EMBL" id="SUU98180.1"/>
    </source>
</evidence>
<reference evidence="8 11" key="2">
    <citation type="submission" date="2018-11" db="EMBL/GenBank/DDBJ databases">
        <title>Sequencing Av. paragallinarum serogroups.</title>
        <authorList>
            <person name="Hellmuth J.E."/>
            <person name="Boucher C.E."/>
            <person name="Cason E.D."/>
        </authorList>
    </citation>
    <scope>NUCLEOTIDE SEQUENCE [LARGE SCALE GENOMIC DNA]</scope>
    <source>
        <strain evidence="8 11">SA-3</strain>
    </source>
</reference>
<dbReference type="Pfam" id="PF17188">
    <property type="entry name" value="MucB_RseB_C"/>
    <property type="match status" value="1"/>
</dbReference>
<evidence type="ECO:0000313" key="11">
    <source>
        <dbReference type="Proteomes" id="UP000294229"/>
    </source>
</evidence>
<dbReference type="GO" id="GO:0032885">
    <property type="term" value="P:regulation of polysaccharide biosynthetic process"/>
    <property type="evidence" value="ECO:0007669"/>
    <property type="project" value="TreeGrafter"/>
</dbReference>
<evidence type="ECO:0000256" key="3">
    <source>
        <dbReference type="ARBA" id="ARBA00022729"/>
    </source>
</evidence>
<dbReference type="AlphaFoldDB" id="A0A0F5EWW8"/>
<comment type="similarity">
    <text evidence="2">Belongs to the RseB family.</text>
</comment>
<feature type="domain" description="MucB/RseB N-terminal" evidence="6">
    <location>
        <begin position="31"/>
        <end position="198"/>
    </location>
</feature>
<reference evidence="9 10" key="1">
    <citation type="submission" date="2018-06" db="EMBL/GenBank/DDBJ databases">
        <authorList>
            <consortium name="Pathogen Informatics"/>
            <person name="Doyle S."/>
        </authorList>
    </citation>
    <scope>NUCLEOTIDE SEQUENCE [LARGE SCALE GENOMIC DNA]</scope>
    <source>
        <strain evidence="9 10">NCTC10926</strain>
    </source>
</reference>
<dbReference type="InterPro" id="IPR038484">
    <property type="entry name" value="MucB/RseB_C_sf"/>
</dbReference>
<proteinExistence type="inferred from homology"/>
<dbReference type="NCBIfam" id="NF006990">
    <property type="entry name" value="PRK09455.1"/>
    <property type="match status" value="1"/>
</dbReference>
<dbReference type="Gene3D" id="2.50.20.10">
    <property type="entry name" value="Lipoprotein localisation LolA/LolB/LppX"/>
    <property type="match status" value="1"/>
</dbReference>
<evidence type="ECO:0000256" key="5">
    <source>
        <dbReference type="SAM" id="SignalP"/>
    </source>
</evidence>
<dbReference type="Pfam" id="PF03888">
    <property type="entry name" value="MucB_RseB"/>
    <property type="match status" value="1"/>
</dbReference>
<dbReference type="CDD" id="cd16327">
    <property type="entry name" value="RseB"/>
    <property type="match status" value="1"/>
</dbReference>
<dbReference type="Proteomes" id="UP000294229">
    <property type="component" value="Unassembled WGS sequence"/>
</dbReference>
<feature type="chain" id="PRO_5007402238" evidence="5">
    <location>
        <begin position="24"/>
        <end position="319"/>
    </location>
</feature>
<dbReference type="PANTHER" id="PTHR38782">
    <property type="match status" value="1"/>
</dbReference>
<dbReference type="EMBL" id="UFSW01000001">
    <property type="protein sequence ID" value="SUU98180.1"/>
    <property type="molecule type" value="Genomic_DNA"/>
</dbReference>
<dbReference type="KEGG" id="apag:EIA51_00960"/>
<dbReference type="Gene3D" id="3.30.200.100">
    <property type="entry name" value="MucB/RseB, C-terminal domain"/>
    <property type="match status" value="1"/>
</dbReference>
<sequence length="319" mass="36840">MLKTFQKITALSLVLLTAASLWATDPADIQPRQLLDEMQRAGTQLNYEMAFVQTTPNMASLRYSHIYQDGKTYAQLLTLDGMPLQIVQRDNVVSYFQPNYSPFSINATHIVDSLPAIMWSNLDVLSTHYDFTYIGRNRIANKVVQTIRILPKDDFRYQYVVFIDEQSHLLLRSDVLDRENNLLEQFRVVNLYQGEHIEDLLNAINHMGFPALINDKTTFQPTQEAFNWQPSWLPNGFKLINRSVETNDEQRIEALLYSDGLFSFTLYRSTAILPNDAQNGWWNGTKTFYSETFGENEFTFVGQLPISTAKRIVQDIKVK</sequence>
<dbReference type="EMBL" id="RQXS01000079">
    <property type="protein sequence ID" value="RZN55786.1"/>
    <property type="molecule type" value="Genomic_DNA"/>
</dbReference>
<dbReference type="GeneID" id="66257274"/>
<evidence type="ECO:0000256" key="4">
    <source>
        <dbReference type="ARBA" id="ARBA00022764"/>
    </source>
</evidence>
<dbReference type="InterPro" id="IPR033434">
    <property type="entry name" value="MucB/RseB_N"/>
</dbReference>
<dbReference type="RefSeq" id="WP_035687826.1">
    <property type="nucleotide sequence ID" value="NZ_CP034110.1"/>
</dbReference>
<evidence type="ECO:0000256" key="2">
    <source>
        <dbReference type="ARBA" id="ARBA00008150"/>
    </source>
</evidence>
<protein>
    <submittedName>
        <fullName evidence="8 9">sigma-E factor regulatory protein RseB</fullName>
    </submittedName>
</protein>
<dbReference type="SMR" id="A0A0F5EWW8"/>
<keyword evidence="4" id="KW-0574">Periplasm</keyword>
<evidence type="ECO:0000259" key="6">
    <source>
        <dbReference type="Pfam" id="PF03888"/>
    </source>
</evidence>
<dbReference type="GO" id="GO:0045152">
    <property type="term" value="F:antisigma factor binding"/>
    <property type="evidence" value="ECO:0007669"/>
    <property type="project" value="TreeGrafter"/>
</dbReference>
<evidence type="ECO:0000256" key="1">
    <source>
        <dbReference type="ARBA" id="ARBA00004418"/>
    </source>
</evidence>
<feature type="signal peptide" evidence="5">
    <location>
        <begin position="1"/>
        <end position="23"/>
    </location>
</feature>
<dbReference type="PIRSF" id="PIRSF005427">
    <property type="entry name" value="RseB"/>
    <property type="match status" value="1"/>
</dbReference>
<dbReference type="PANTHER" id="PTHR38782:SF1">
    <property type="entry name" value="SIGMA-E FACTOR REGULATORY PROTEIN RSEB"/>
    <property type="match status" value="1"/>
</dbReference>
<accession>A0A0F5EWW8</accession>
<dbReference type="eggNOG" id="COG3026">
    <property type="taxonomic scope" value="Bacteria"/>
</dbReference>
<dbReference type="InterPro" id="IPR005588">
    <property type="entry name" value="MucB_RseB"/>
</dbReference>
<evidence type="ECO:0000313" key="8">
    <source>
        <dbReference type="EMBL" id="RZN55786.1"/>
    </source>
</evidence>
<name>A0A0F5EWW8_AVIPA</name>
<dbReference type="InterPro" id="IPR033436">
    <property type="entry name" value="MucB/RseB_C"/>
</dbReference>
<comment type="subcellular location">
    <subcellularLocation>
        <location evidence="1">Periplasm</location>
    </subcellularLocation>
</comment>
<dbReference type="GO" id="GO:0030288">
    <property type="term" value="C:outer membrane-bounded periplasmic space"/>
    <property type="evidence" value="ECO:0007669"/>
    <property type="project" value="TreeGrafter"/>
</dbReference>
<keyword evidence="3 5" id="KW-0732">Signal</keyword>
<dbReference type="STRING" id="728.VY92_01680"/>